<accession>A0A3B5KN43</accession>
<evidence type="ECO:0000259" key="1">
    <source>
        <dbReference type="PROSITE" id="PS51282"/>
    </source>
</evidence>
<dbReference type="InterPro" id="IPR014891">
    <property type="entry name" value="DWNN_domain"/>
</dbReference>
<keyword evidence="3" id="KW-1185">Reference proteome</keyword>
<sequence>MACIHYRFSFQTGYKFIPFSGLHMTVGDLKAQIMKRERLKSNCDLKICNDQDKEYFDETTLLEKYSCVIVRRIPIRGAMLASTVYKYVPTKHNITFDFSCSHKYLSVDTGRASSKTRSVLCFIHRFNQTLKLCQLSQLN</sequence>
<proteinExistence type="predicted"/>
<dbReference type="GeneTree" id="ENSGT00940000159365"/>
<dbReference type="PROSITE" id="PS51282">
    <property type="entry name" value="DWNN"/>
    <property type="match status" value="1"/>
</dbReference>
<dbReference type="AlphaFoldDB" id="A0A3B5KN43"/>
<reference evidence="2" key="2">
    <citation type="submission" date="2025-08" db="UniProtKB">
        <authorList>
            <consortium name="Ensembl"/>
        </authorList>
    </citation>
    <scope>IDENTIFICATION</scope>
</reference>
<dbReference type="Gene3D" id="3.10.20.90">
    <property type="entry name" value="Phosphatidylinositol 3-kinase Catalytic Subunit, Chain A, domain 1"/>
    <property type="match status" value="1"/>
</dbReference>
<name>A0A3B5KN43_TAKRU</name>
<dbReference type="Proteomes" id="UP000005226">
    <property type="component" value="Chromosome 4"/>
</dbReference>
<reference evidence="2" key="3">
    <citation type="submission" date="2025-09" db="UniProtKB">
        <authorList>
            <consortium name="Ensembl"/>
        </authorList>
    </citation>
    <scope>IDENTIFICATION</scope>
</reference>
<dbReference type="Pfam" id="PF08783">
    <property type="entry name" value="DWNN"/>
    <property type="match status" value="1"/>
</dbReference>
<dbReference type="Ensembl" id="ENSTRUT00000052935.2">
    <property type="protein sequence ID" value="ENSTRUP00000054810.2"/>
    <property type="gene ID" value="ENSTRUG00000019701.2"/>
</dbReference>
<organism evidence="2 3">
    <name type="scientific">Takifugu rubripes</name>
    <name type="common">Japanese pufferfish</name>
    <name type="synonym">Fugu rubripes</name>
    <dbReference type="NCBI Taxonomy" id="31033"/>
    <lineage>
        <taxon>Eukaryota</taxon>
        <taxon>Metazoa</taxon>
        <taxon>Chordata</taxon>
        <taxon>Craniata</taxon>
        <taxon>Vertebrata</taxon>
        <taxon>Euteleostomi</taxon>
        <taxon>Actinopterygii</taxon>
        <taxon>Neopterygii</taxon>
        <taxon>Teleostei</taxon>
        <taxon>Neoteleostei</taxon>
        <taxon>Acanthomorphata</taxon>
        <taxon>Eupercaria</taxon>
        <taxon>Tetraodontiformes</taxon>
        <taxon>Tetradontoidea</taxon>
        <taxon>Tetraodontidae</taxon>
        <taxon>Takifugu</taxon>
    </lineage>
</organism>
<protein>
    <recommendedName>
        <fullName evidence="1">DWNN domain-containing protein</fullName>
    </recommendedName>
</protein>
<dbReference type="InParanoid" id="A0A3B5KN43"/>
<evidence type="ECO:0000313" key="2">
    <source>
        <dbReference type="Ensembl" id="ENSTRUP00000054810.2"/>
    </source>
</evidence>
<dbReference type="STRING" id="31033.ENSTRUP00000054810"/>
<dbReference type="GO" id="GO:0008270">
    <property type="term" value="F:zinc ion binding"/>
    <property type="evidence" value="ECO:0007669"/>
    <property type="project" value="InterPro"/>
</dbReference>
<dbReference type="SMART" id="SM01180">
    <property type="entry name" value="DWNN"/>
    <property type="match status" value="1"/>
</dbReference>
<reference evidence="2 3" key="1">
    <citation type="journal article" date="2011" name="Genome Biol. Evol.">
        <title>Integration of the genetic map and genome assembly of fugu facilitates insights into distinct features of genome evolution in teleosts and mammals.</title>
        <authorList>
            <person name="Kai W."/>
            <person name="Kikuchi K."/>
            <person name="Tohari S."/>
            <person name="Chew A.K."/>
            <person name="Tay A."/>
            <person name="Fujiwara A."/>
            <person name="Hosoya S."/>
            <person name="Suetake H."/>
            <person name="Naruse K."/>
            <person name="Brenner S."/>
            <person name="Suzuki Y."/>
            <person name="Venkatesh B."/>
        </authorList>
    </citation>
    <scope>NUCLEOTIDE SEQUENCE [LARGE SCALE GENOMIC DNA]</scope>
</reference>
<evidence type="ECO:0000313" key="3">
    <source>
        <dbReference type="Proteomes" id="UP000005226"/>
    </source>
</evidence>
<feature type="domain" description="DWNN" evidence="1">
    <location>
        <begin position="4"/>
        <end position="74"/>
    </location>
</feature>